<evidence type="ECO:0000256" key="1">
    <source>
        <dbReference type="SAM" id="SignalP"/>
    </source>
</evidence>
<dbReference type="SUPFAM" id="SSF53254">
    <property type="entry name" value="Phosphoglycerate mutase-like"/>
    <property type="match status" value="1"/>
</dbReference>
<dbReference type="InterPro" id="IPR029033">
    <property type="entry name" value="His_PPase_superfam"/>
</dbReference>
<sequence length="74" mass="8363">MLVKIFTVAFGVLLVLANLICASENKLRSVILVHRHGDRNPRFSYPNDPNLNKWLTLGLGAVTEIKNIFTSKRK</sequence>
<dbReference type="PROSITE" id="PS00616">
    <property type="entry name" value="HIS_ACID_PHOSPHAT_1"/>
    <property type="match status" value="1"/>
</dbReference>
<protein>
    <recommendedName>
        <fullName evidence="4">Lysosomal acid phosphatase-like protein 3</fullName>
    </recommendedName>
</protein>
<dbReference type="VEuPathDB" id="VectorBase:LDEU010365"/>
<dbReference type="OrthoDB" id="258392at2759"/>
<feature type="chain" id="PRO_5019012923" description="Lysosomal acid phosphatase-like protein 3" evidence="1">
    <location>
        <begin position="18"/>
        <end position="74"/>
    </location>
</feature>
<dbReference type="EMBL" id="NCKV01011265">
    <property type="protein sequence ID" value="RWS21675.1"/>
    <property type="molecule type" value="Genomic_DNA"/>
</dbReference>
<dbReference type="Proteomes" id="UP000288716">
    <property type="component" value="Unassembled WGS sequence"/>
</dbReference>
<comment type="caution">
    <text evidence="2">The sequence shown here is derived from an EMBL/GenBank/DDBJ whole genome shotgun (WGS) entry which is preliminary data.</text>
</comment>
<dbReference type="Gene3D" id="3.40.50.1240">
    <property type="entry name" value="Phosphoglycerate mutase-like"/>
    <property type="match status" value="1"/>
</dbReference>
<proteinExistence type="predicted"/>
<organism evidence="2 3">
    <name type="scientific">Leptotrombidium deliense</name>
    <dbReference type="NCBI Taxonomy" id="299467"/>
    <lineage>
        <taxon>Eukaryota</taxon>
        <taxon>Metazoa</taxon>
        <taxon>Ecdysozoa</taxon>
        <taxon>Arthropoda</taxon>
        <taxon>Chelicerata</taxon>
        <taxon>Arachnida</taxon>
        <taxon>Acari</taxon>
        <taxon>Acariformes</taxon>
        <taxon>Trombidiformes</taxon>
        <taxon>Prostigmata</taxon>
        <taxon>Anystina</taxon>
        <taxon>Parasitengona</taxon>
        <taxon>Trombiculoidea</taxon>
        <taxon>Trombiculidae</taxon>
        <taxon>Leptotrombidium</taxon>
    </lineage>
</organism>
<keyword evidence="3" id="KW-1185">Reference proteome</keyword>
<dbReference type="InterPro" id="IPR033379">
    <property type="entry name" value="Acid_Pase_AS"/>
</dbReference>
<keyword evidence="1" id="KW-0732">Signal</keyword>
<feature type="signal peptide" evidence="1">
    <location>
        <begin position="1"/>
        <end position="17"/>
    </location>
</feature>
<accession>A0A443S2D1</accession>
<evidence type="ECO:0000313" key="2">
    <source>
        <dbReference type="EMBL" id="RWS21675.1"/>
    </source>
</evidence>
<name>A0A443S2D1_9ACAR</name>
<evidence type="ECO:0000313" key="3">
    <source>
        <dbReference type="Proteomes" id="UP000288716"/>
    </source>
</evidence>
<dbReference type="AlphaFoldDB" id="A0A443S2D1"/>
<dbReference type="GO" id="GO:0016791">
    <property type="term" value="F:phosphatase activity"/>
    <property type="evidence" value="ECO:0007669"/>
    <property type="project" value="UniProtKB-ARBA"/>
</dbReference>
<evidence type="ECO:0008006" key="4">
    <source>
        <dbReference type="Google" id="ProtNLM"/>
    </source>
</evidence>
<gene>
    <name evidence="2" type="ORF">B4U80_14910</name>
</gene>
<reference evidence="2 3" key="1">
    <citation type="journal article" date="2018" name="Gigascience">
        <title>Genomes of trombidid mites reveal novel predicted allergens and laterally-transferred genes associated with secondary metabolism.</title>
        <authorList>
            <person name="Dong X."/>
            <person name="Chaisiri K."/>
            <person name="Xia D."/>
            <person name="Armstrong S.D."/>
            <person name="Fang Y."/>
            <person name="Donnelly M.J."/>
            <person name="Kadowaki T."/>
            <person name="McGarry J.W."/>
            <person name="Darby A.C."/>
            <person name="Makepeace B.L."/>
        </authorList>
    </citation>
    <scope>NUCLEOTIDE SEQUENCE [LARGE SCALE GENOMIC DNA]</scope>
    <source>
        <strain evidence="2">UoL-UT</strain>
    </source>
</reference>